<dbReference type="Proteomes" id="UP000219465">
    <property type="component" value="Unassembled WGS sequence"/>
</dbReference>
<sequence length="257" mass="28092">MTTQFGGLLREWRETRKLSQLDLGLSANVSARHISFLETGRARPSRAMVLNLGTVLDVPRGSRNALLHAAGFAPSYRARGLDDAEMAPVTAALDWMLERHMPYPAFALDRHWTIVQANEMAQMLLAQMRLGEGANLIEALVEGSALSANIENWPEVAQHLAQRLHSEAAHLGGDAYLEKMAAKLTAQAGCATPDLMNGSQAIVPTRYRLGETTLSLFSTMSQFSNAEDIALADWRIEHLFPADEATRQVLETLAAGS</sequence>
<dbReference type="SUPFAM" id="SSF47413">
    <property type="entry name" value="lambda repressor-like DNA-binding domains"/>
    <property type="match status" value="1"/>
</dbReference>
<name>A0A286I1L7_9HYPH</name>
<accession>A0A286I1L7</accession>
<dbReference type="SMART" id="SM00530">
    <property type="entry name" value="HTH_XRE"/>
    <property type="match status" value="1"/>
</dbReference>
<dbReference type="GO" id="GO:0003677">
    <property type="term" value="F:DNA binding"/>
    <property type="evidence" value="ECO:0007669"/>
    <property type="project" value="InterPro"/>
</dbReference>
<evidence type="ECO:0000313" key="2">
    <source>
        <dbReference type="EMBL" id="SOE13274.1"/>
    </source>
</evidence>
<evidence type="ECO:0000313" key="3">
    <source>
        <dbReference type="Proteomes" id="UP000219465"/>
    </source>
</evidence>
<dbReference type="Pfam" id="PF13560">
    <property type="entry name" value="HTH_31"/>
    <property type="match status" value="1"/>
</dbReference>
<dbReference type="InterPro" id="IPR041413">
    <property type="entry name" value="MLTR_LBD"/>
</dbReference>
<protein>
    <submittedName>
        <fullName evidence="2">Xre family transcriptional regulator</fullName>
    </submittedName>
</protein>
<gene>
    <name evidence="2" type="ORF">SAMN05877838_0917</name>
</gene>
<dbReference type="Gene3D" id="1.10.260.40">
    <property type="entry name" value="lambda repressor-like DNA-binding domains"/>
    <property type="match status" value="1"/>
</dbReference>
<dbReference type="OrthoDB" id="9785973at2"/>
<dbReference type="InterPro" id="IPR001387">
    <property type="entry name" value="Cro/C1-type_HTH"/>
</dbReference>
<dbReference type="EMBL" id="OCPC01000001">
    <property type="protein sequence ID" value="SOE13274.1"/>
    <property type="molecule type" value="Genomic_DNA"/>
</dbReference>
<dbReference type="PANTHER" id="PTHR35010">
    <property type="entry name" value="BLL4672 PROTEIN-RELATED"/>
    <property type="match status" value="1"/>
</dbReference>
<evidence type="ECO:0000259" key="1">
    <source>
        <dbReference type="PROSITE" id="PS50943"/>
    </source>
</evidence>
<proteinExistence type="predicted"/>
<dbReference type="Pfam" id="PF17765">
    <property type="entry name" value="MLTR_LBD"/>
    <property type="match status" value="1"/>
</dbReference>
<dbReference type="AlphaFoldDB" id="A0A286I1L7"/>
<dbReference type="PROSITE" id="PS50943">
    <property type="entry name" value="HTH_CROC1"/>
    <property type="match status" value="1"/>
</dbReference>
<dbReference type="Gene3D" id="3.30.450.180">
    <property type="match status" value="1"/>
</dbReference>
<reference evidence="3" key="1">
    <citation type="submission" date="2017-08" db="EMBL/GenBank/DDBJ databases">
        <authorList>
            <person name="Varghese N."/>
            <person name="Submissions S."/>
        </authorList>
    </citation>
    <scope>NUCLEOTIDE SEQUENCE [LARGE SCALE GENOMIC DNA]</scope>
    <source>
        <strain evidence="3">KCTC 23107</strain>
    </source>
</reference>
<dbReference type="PANTHER" id="PTHR35010:SF4">
    <property type="entry name" value="BLL5781 PROTEIN"/>
    <property type="match status" value="1"/>
</dbReference>
<organism evidence="2 3">
    <name type="scientific">Hoeflea halophila</name>
    <dbReference type="NCBI Taxonomy" id="714899"/>
    <lineage>
        <taxon>Bacteria</taxon>
        <taxon>Pseudomonadati</taxon>
        <taxon>Pseudomonadota</taxon>
        <taxon>Alphaproteobacteria</taxon>
        <taxon>Hyphomicrobiales</taxon>
        <taxon>Rhizobiaceae</taxon>
        <taxon>Hoeflea</taxon>
    </lineage>
</organism>
<dbReference type="CDD" id="cd00093">
    <property type="entry name" value="HTH_XRE"/>
    <property type="match status" value="1"/>
</dbReference>
<feature type="domain" description="HTH cro/C1-type" evidence="1">
    <location>
        <begin position="9"/>
        <end position="63"/>
    </location>
</feature>
<dbReference type="InterPro" id="IPR010982">
    <property type="entry name" value="Lambda_DNA-bd_dom_sf"/>
</dbReference>
<keyword evidence="3" id="KW-1185">Reference proteome</keyword>
<dbReference type="RefSeq" id="WP_097106498.1">
    <property type="nucleotide sequence ID" value="NZ_OCPC01000001.1"/>
</dbReference>